<protein>
    <submittedName>
        <fullName evidence="2">MarR family transcriptional regulator</fullName>
    </submittedName>
</protein>
<sequence>MTAKLKLSNPKTRELTQLLPVANQPLDMARIRRKGNAALKARATEDKHEYFIGVAEARYVLRKVFRIVEDQAKKFGLDPLAHQALIQIYGSPSMELQVNQIASRLDITAAFSSSLVTLLVEKDLVIRRRGDQDQRVTYVAMTPHGREVMDAIDENVKFHVDYFVSQLSAEERESALSILMFYVGAKL</sequence>
<dbReference type="Proteomes" id="UP000297385">
    <property type="component" value="Unassembled WGS sequence"/>
</dbReference>
<gene>
    <name evidence="2" type="ORF">E2553_41270</name>
</gene>
<dbReference type="SMART" id="SM00347">
    <property type="entry name" value="HTH_MARR"/>
    <property type="match status" value="1"/>
</dbReference>
<dbReference type="EMBL" id="SNVI01000005">
    <property type="protein sequence ID" value="TFE37816.1"/>
    <property type="molecule type" value="Genomic_DNA"/>
</dbReference>
<dbReference type="PANTHER" id="PTHR33164:SF57">
    <property type="entry name" value="MARR-FAMILY TRANSCRIPTIONAL REGULATOR"/>
    <property type="match status" value="1"/>
</dbReference>
<dbReference type="InterPro" id="IPR039422">
    <property type="entry name" value="MarR/SlyA-like"/>
</dbReference>
<proteinExistence type="predicted"/>
<name>A0A4Y8MK18_9BURK</name>
<evidence type="ECO:0000313" key="2">
    <source>
        <dbReference type="EMBL" id="TFE37816.1"/>
    </source>
</evidence>
<dbReference type="GeneID" id="97310749"/>
<dbReference type="RefSeq" id="WP_134466333.1">
    <property type="nucleotide sequence ID" value="NZ_JBHMFL010000148.1"/>
</dbReference>
<dbReference type="GO" id="GO:0006950">
    <property type="term" value="P:response to stress"/>
    <property type="evidence" value="ECO:0007669"/>
    <property type="project" value="TreeGrafter"/>
</dbReference>
<dbReference type="Pfam" id="PF12802">
    <property type="entry name" value="MarR_2"/>
    <property type="match status" value="1"/>
</dbReference>
<dbReference type="Gene3D" id="1.10.10.10">
    <property type="entry name" value="Winged helix-like DNA-binding domain superfamily/Winged helix DNA-binding domain"/>
    <property type="match status" value="1"/>
</dbReference>
<reference evidence="2 3" key="1">
    <citation type="submission" date="2019-03" db="EMBL/GenBank/DDBJ databases">
        <title>Complete Genome Sequence of Paraburkholderia dipogonis ICMP 19430T, a Nitrogen-fixing Symbiont of the South African Invasive Legume Dipogon lignosus in New Zealand.</title>
        <authorList>
            <person name="De Meyer S.E."/>
        </authorList>
    </citation>
    <scope>NUCLEOTIDE SEQUENCE [LARGE SCALE GENOMIC DNA]</scope>
    <source>
        <strain evidence="2 3">ICMP 19430</strain>
    </source>
</reference>
<dbReference type="GO" id="GO:0003700">
    <property type="term" value="F:DNA-binding transcription factor activity"/>
    <property type="evidence" value="ECO:0007669"/>
    <property type="project" value="InterPro"/>
</dbReference>
<evidence type="ECO:0000259" key="1">
    <source>
        <dbReference type="PROSITE" id="PS50995"/>
    </source>
</evidence>
<dbReference type="InterPro" id="IPR036388">
    <property type="entry name" value="WH-like_DNA-bd_sf"/>
</dbReference>
<dbReference type="PROSITE" id="PS50995">
    <property type="entry name" value="HTH_MARR_2"/>
    <property type="match status" value="1"/>
</dbReference>
<dbReference type="SUPFAM" id="SSF46785">
    <property type="entry name" value="Winged helix' DNA-binding domain"/>
    <property type="match status" value="1"/>
</dbReference>
<dbReference type="InterPro" id="IPR036390">
    <property type="entry name" value="WH_DNA-bd_sf"/>
</dbReference>
<dbReference type="PANTHER" id="PTHR33164">
    <property type="entry name" value="TRANSCRIPTIONAL REGULATOR, MARR FAMILY"/>
    <property type="match status" value="1"/>
</dbReference>
<feature type="domain" description="HTH marR-type" evidence="1">
    <location>
        <begin position="47"/>
        <end position="184"/>
    </location>
</feature>
<organism evidence="2 3">
    <name type="scientific">Paraburkholderia dipogonis</name>
    <dbReference type="NCBI Taxonomy" id="1211383"/>
    <lineage>
        <taxon>Bacteria</taxon>
        <taxon>Pseudomonadati</taxon>
        <taxon>Pseudomonadota</taxon>
        <taxon>Betaproteobacteria</taxon>
        <taxon>Burkholderiales</taxon>
        <taxon>Burkholderiaceae</taxon>
        <taxon>Paraburkholderia</taxon>
    </lineage>
</organism>
<comment type="caution">
    <text evidence="2">The sequence shown here is derived from an EMBL/GenBank/DDBJ whole genome shotgun (WGS) entry which is preliminary data.</text>
</comment>
<evidence type="ECO:0000313" key="3">
    <source>
        <dbReference type="Proteomes" id="UP000297385"/>
    </source>
</evidence>
<dbReference type="InterPro" id="IPR000835">
    <property type="entry name" value="HTH_MarR-typ"/>
</dbReference>
<accession>A0A4Y8MK18</accession>
<dbReference type="AlphaFoldDB" id="A0A4Y8MK18"/>